<feature type="compositionally biased region" description="Polar residues" evidence="1">
    <location>
        <begin position="68"/>
        <end position="80"/>
    </location>
</feature>
<organism evidence="3 4">
    <name type="scientific">Manduca sexta</name>
    <name type="common">Tobacco hawkmoth</name>
    <name type="synonym">Tobacco hornworm</name>
    <dbReference type="NCBI Taxonomy" id="7130"/>
    <lineage>
        <taxon>Eukaryota</taxon>
        <taxon>Metazoa</taxon>
        <taxon>Ecdysozoa</taxon>
        <taxon>Arthropoda</taxon>
        <taxon>Hexapoda</taxon>
        <taxon>Insecta</taxon>
        <taxon>Pterygota</taxon>
        <taxon>Neoptera</taxon>
        <taxon>Endopterygota</taxon>
        <taxon>Lepidoptera</taxon>
        <taxon>Glossata</taxon>
        <taxon>Ditrysia</taxon>
        <taxon>Bombycoidea</taxon>
        <taxon>Sphingidae</taxon>
        <taxon>Sphinginae</taxon>
        <taxon>Sphingini</taxon>
        <taxon>Manduca</taxon>
    </lineage>
</organism>
<evidence type="ECO:0000256" key="1">
    <source>
        <dbReference type="SAM" id="MobiDB-lite"/>
    </source>
</evidence>
<dbReference type="EMBL" id="JH670033">
    <property type="protein sequence ID" value="KAG6465896.1"/>
    <property type="molecule type" value="Genomic_DNA"/>
</dbReference>
<dbReference type="AlphaFoldDB" id="A0A922A0X1"/>
<comment type="caution">
    <text evidence="3">The sequence shown here is derived from an EMBL/GenBank/DDBJ whole genome shotgun (WGS) entry which is preliminary data.</text>
</comment>
<reference evidence="3" key="2">
    <citation type="submission" date="2020-12" db="EMBL/GenBank/DDBJ databases">
        <authorList>
            <person name="Kanost M."/>
        </authorList>
    </citation>
    <scope>NUCLEOTIDE SEQUENCE</scope>
</reference>
<sequence length="80" mass="9071">MFLERIIFSTRAPLKYDHLEFFIITCGATVVTCMASLFVWLVVEAPLTNICDAIMSDKKSPQKENEMTNEATQNGQKKVL</sequence>
<feature type="transmembrane region" description="Helical" evidence="2">
    <location>
        <begin position="21"/>
        <end position="43"/>
    </location>
</feature>
<evidence type="ECO:0000313" key="3">
    <source>
        <dbReference type="EMBL" id="KAG6465896.1"/>
    </source>
</evidence>
<protein>
    <submittedName>
        <fullName evidence="3">Uncharacterized protein</fullName>
    </submittedName>
</protein>
<evidence type="ECO:0000256" key="2">
    <source>
        <dbReference type="SAM" id="Phobius"/>
    </source>
</evidence>
<dbReference type="Proteomes" id="UP000791440">
    <property type="component" value="Unassembled WGS sequence"/>
</dbReference>
<keyword evidence="2" id="KW-0812">Transmembrane</keyword>
<keyword evidence="2" id="KW-0472">Membrane</keyword>
<accession>A0A922A0X1</accession>
<keyword evidence="4" id="KW-1185">Reference proteome</keyword>
<feature type="region of interest" description="Disordered" evidence="1">
    <location>
        <begin position="59"/>
        <end position="80"/>
    </location>
</feature>
<name>A0A922A0X1_MANSE</name>
<keyword evidence="2" id="KW-1133">Transmembrane helix</keyword>
<proteinExistence type="predicted"/>
<gene>
    <name evidence="3" type="ORF">O3G_MSEX015478</name>
</gene>
<reference evidence="3" key="1">
    <citation type="journal article" date="2016" name="Insect Biochem. Mol. Biol.">
        <title>Multifaceted biological insights from a draft genome sequence of the tobacco hornworm moth, Manduca sexta.</title>
        <authorList>
            <person name="Kanost M.R."/>
            <person name="Arrese E.L."/>
            <person name="Cao X."/>
            <person name="Chen Y.R."/>
            <person name="Chellapilla S."/>
            <person name="Goldsmith M.R."/>
            <person name="Grosse-Wilde E."/>
            <person name="Heckel D.G."/>
            <person name="Herndon N."/>
            <person name="Jiang H."/>
            <person name="Papanicolaou A."/>
            <person name="Qu J."/>
            <person name="Soulages J.L."/>
            <person name="Vogel H."/>
            <person name="Walters J."/>
            <person name="Waterhouse R.M."/>
            <person name="Ahn S.J."/>
            <person name="Almeida F.C."/>
            <person name="An C."/>
            <person name="Aqrawi P."/>
            <person name="Bretschneider A."/>
            <person name="Bryant W.B."/>
            <person name="Bucks S."/>
            <person name="Chao H."/>
            <person name="Chevignon G."/>
            <person name="Christen J.M."/>
            <person name="Clarke D.F."/>
            <person name="Dittmer N.T."/>
            <person name="Ferguson L.C.F."/>
            <person name="Garavelou S."/>
            <person name="Gordon K.H.J."/>
            <person name="Gunaratna R.T."/>
            <person name="Han Y."/>
            <person name="Hauser F."/>
            <person name="He Y."/>
            <person name="Heidel-Fischer H."/>
            <person name="Hirsh A."/>
            <person name="Hu Y."/>
            <person name="Jiang H."/>
            <person name="Kalra D."/>
            <person name="Klinner C."/>
            <person name="Konig C."/>
            <person name="Kovar C."/>
            <person name="Kroll A.R."/>
            <person name="Kuwar S.S."/>
            <person name="Lee S.L."/>
            <person name="Lehman R."/>
            <person name="Li K."/>
            <person name="Li Z."/>
            <person name="Liang H."/>
            <person name="Lovelace S."/>
            <person name="Lu Z."/>
            <person name="Mansfield J.H."/>
            <person name="McCulloch K.J."/>
            <person name="Mathew T."/>
            <person name="Morton B."/>
            <person name="Muzny D.M."/>
            <person name="Neunemann D."/>
            <person name="Ongeri F."/>
            <person name="Pauchet Y."/>
            <person name="Pu L.L."/>
            <person name="Pyrousis I."/>
            <person name="Rao X.J."/>
            <person name="Redding A."/>
            <person name="Roesel C."/>
            <person name="Sanchez-Gracia A."/>
            <person name="Schaack S."/>
            <person name="Shukla A."/>
            <person name="Tetreau G."/>
            <person name="Wang Y."/>
            <person name="Xiong G.H."/>
            <person name="Traut W."/>
            <person name="Walsh T.K."/>
            <person name="Worley K.C."/>
            <person name="Wu D."/>
            <person name="Wu W."/>
            <person name="Wu Y.Q."/>
            <person name="Zhang X."/>
            <person name="Zou Z."/>
            <person name="Zucker H."/>
            <person name="Briscoe A.D."/>
            <person name="Burmester T."/>
            <person name="Clem R.J."/>
            <person name="Feyereisen R."/>
            <person name="Grimmelikhuijzen C.J.P."/>
            <person name="Hamodrakas S.J."/>
            <person name="Hansson B.S."/>
            <person name="Huguet E."/>
            <person name="Jermiin L.S."/>
            <person name="Lan Q."/>
            <person name="Lehman H.K."/>
            <person name="Lorenzen M."/>
            <person name="Merzendorfer H."/>
            <person name="Michalopoulos I."/>
            <person name="Morton D.B."/>
            <person name="Muthukrishnan S."/>
            <person name="Oakeshott J.G."/>
            <person name="Palmer W."/>
            <person name="Park Y."/>
            <person name="Passarelli A.L."/>
            <person name="Rozas J."/>
            <person name="Schwartz L.M."/>
            <person name="Smith W."/>
            <person name="Southgate A."/>
            <person name="Vilcinskas A."/>
            <person name="Vogt R."/>
            <person name="Wang P."/>
            <person name="Werren J."/>
            <person name="Yu X.Q."/>
            <person name="Zhou J.J."/>
            <person name="Brown S.J."/>
            <person name="Scherer S.E."/>
            <person name="Richards S."/>
            <person name="Blissard G.W."/>
        </authorList>
    </citation>
    <scope>NUCLEOTIDE SEQUENCE</scope>
</reference>
<evidence type="ECO:0000313" key="4">
    <source>
        <dbReference type="Proteomes" id="UP000791440"/>
    </source>
</evidence>